<organism evidence="4 5">
    <name type="scientific">Actinoalloteichus fjordicus</name>
    <dbReference type="NCBI Taxonomy" id="1612552"/>
    <lineage>
        <taxon>Bacteria</taxon>
        <taxon>Bacillati</taxon>
        <taxon>Actinomycetota</taxon>
        <taxon>Actinomycetes</taxon>
        <taxon>Pseudonocardiales</taxon>
        <taxon>Pseudonocardiaceae</taxon>
        <taxon>Actinoalloteichus</taxon>
    </lineage>
</organism>
<dbReference type="PROSITE" id="PS50983">
    <property type="entry name" value="FE_B12_PBP"/>
    <property type="match status" value="1"/>
</dbReference>
<sequence length="331" mass="34018">MSVPRRVSSLAGAVLVAVLLAAGCGTTPAEAPETDPTAVQSGYPKVIDQGGAEPVTIEAEPQRIAALSPDVAEAALELIGPERLVAVPRNLSSPSLGNHVEDAASVPEQLAPGNDPDPDQVLSYEPDLILLTPRHEGEQDAASVLGGTGIPVLAMEHWDDLDDIAANLMLLGEALDAEEQAESLVEEMNLRRDAVADAVADLDRPSVLALSNQAGTPFVIGPDAFTSALIELGGGESAAEAAGVRATGPADPELIVSAEPDAILLVDVKGSGRDSFDAVLENPAVADLPAMTEDRVLILPAASALATGITHTLDGLEELAGWLHPDALDHD</sequence>
<accession>A0AAC9LD12</accession>
<dbReference type="AlphaFoldDB" id="A0AAC9LD12"/>
<dbReference type="RefSeq" id="WP_075741113.1">
    <property type="nucleotide sequence ID" value="NZ_CP016076.1"/>
</dbReference>
<name>A0AAC9LD12_9PSEU</name>
<dbReference type="PANTHER" id="PTHR30535:SF34">
    <property type="entry name" value="MOLYBDATE-BINDING PROTEIN MOLA"/>
    <property type="match status" value="1"/>
</dbReference>
<dbReference type="EMBL" id="CP016076">
    <property type="protein sequence ID" value="APU15372.1"/>
    <property type="molecule type" value="Genomic_DNA"/>
</dbReference>
<evidence type="ECO:0000256" key="1">
    <source>
        <dbReference type="ARBA" id="ARBA00008814"/>
    </source>
</evidence>
<dbReference type="SUPFAM" id="SSF53807">
    <property type="entry name" value="Helical backbone' metal receptor"/>
    <property type="match status" value="1"/>
</dbReference>
<evidence type="ECO:0000256" key="2">
    <source>
        <dbReference type="SAM" id="SignalP"/>
    </source>
</evidence>
<dbReference type="InterPro" id="IPR050902">
    <property type="entry name" value="ABC_Transporter_SBP"/>
</dbReference>
<proteinExistence type="inferred from homology"/>
<feature type="chain" id="PRO_5042035563" evidence="2">
    <location>
        <begin position="32"/>
        <end position="331"/>
    </location>
</feature>
<dbReference type="PANTHER" id="PTHR30535">
    <property type="entry name" value="VITAMIN B12-BINDING PROTEIN"/>
    <property type="match status" value="1"/>
</dbReference>
<feature type="signal peptide" evidence="2">
    <location>
        <begin position="1"/>
        <end position="31"/>
    </location>
</feature>
<gene>
    <name evidence="4" type="ORF">UA74_16710</name>
</gene>
<evidence type="ECO:0000259" key="3">
    <source>
        <dbReference type="PROSITE" id="PS50983"/>
    </source>
</evidence>
<reference evidence="5" key="1">
    <citation type="submission" date="2016-06" db="EMBL/GenBank/DDBJ databases">
        <title>Complete genome sequence of Actinoalloteichus fjordicus DSM 46855 (=ADI127-17), type strain of the new species Actinoalloteichus fjordicus.</title>
        <authorList>
            <person name="Ruckert C."/>
            <person name="Nouioui I."/>
            <person name="Willmese J."/>
            <person name="van Wezel G."/>
            <person name="Klenk H.-P."/>
            <person name="Kalinowski J."/>
            <person name="Zotchev S.B."/>
        </authorList>
    </citation>
    <scope>NUCLEOTIDE SEQUENCE [LARGE SCALE GENOMIC DNA]</scope>
    <source>
        <strain evidence="5">ADI127-7</strain>
    </source>
</reference>
<dbReference type="InterPro" id="IPR002491">
    <property type="entry name" value="ABC_transptr_periplasmic_BD"/>
</dbReference>
<evidence type="ECO:0000313" key="4">
    <source>
        <dbReference type="EMBL" id="APU15372.1"/>
    </source>
</evidence>
<keyword evidence="5" id="KW-1185">Reference proteome</keyword>
<dbReference type="Gene3D" id="3.40.50.1980">
    <property type="entry name" value="Nitrogenase molybdenum iron protein domain"/>
    <property type="match status" value="2"/>
</dbReference>
<keyword evidence="2" id="KW-0732">Signal</keyword>
<feature type="domain" description="Fe/B12 periplasmic-binding" evidence="3">
    <location>
        <begin position="63"/>
        <end position="327"/>
    </location>
</feature>
<evidence type="ECO:0000313" key="5">
    <source>
        <dbReference type="Proteomes" id="UP000185511"/>
    </source>
</evidence>
<protein>
    <submittedName>
        <fullName evidence="4">ABC-type Fe3+-hydroxamate transport system, periplasmic component</fullName>
    </submittedName>
</protein>
<dbReference type="Pfam" id="PF01497">
    <property type="entry name" value="Peripla_BP_2"/>
    <property type="match status" value="1"/>
</dbReference>
<dbReference type="PROSITE" id="PS51257">
    <property type="entry name" value="PROKAR_LIPOPROTEIN"/>
    <property type="match status" value="1"/>
</dbReference>
<dbReference type="KEGG" id="acad:UA74_16710"/>
<dbReference type="Proteomes" id="UP000185511">
    <property type="component" value="Chromosome"/>
</dbReference>
<comment type="similarity">
    <text evidence="1">Belongs to the bacterial solute-binding protein 8 family.</text>
</comment>